<feature type="transmembrane region" description="Helical" evidence="1">
    <location>
        <begin position="43"/>
        <end position="62"/>
    </location>
</feature>
<evidence type="ECO:0000313" key="2">
    <source>
        <dbReference type="EMBL" id="MCO5396898.1"/>
    </source>
</evidence>
<evidence type="ECO:0000256" key="1">
    <source>
        <dbReference type="SAM" id="Phobius"/>
    </source>
</evidence>
<reference evidence="2" key="1">
    <citation type="submission" date="2022-06" db="EMBL/GenBank/DDBJ databases">
        <authorList>
            <person name="Lu C.-H."/>
        </authorList>
    </citation>
    <scope>NUCLEOTIDE SEQUENCE</scope>
    <source>
        <strain evidence="2">21MJYT02-11</strain>
    </source>
</reference>
<keyword evidence="1" id="KW-1133">Transmembrane helix</keyword>
<sequence>MPSSANAPKLLSTESPLAPLLSTLEDEGQKTSKPSRLHQWSQVIALSNLTVCALSLAVYVQWKITSLVWVVGGTLVLGVIAAAIFVLVGVKATLVEIRSFENAFLSSVSSRLAERRTLVFSIGTGFGYQDILFARDYLKSVAAQLRSRISLIVGAIDKVGVLPLAASAAITLLKLNEGGAVTAVWGAGTVVLAYFYMLSVHMLDAAYTVERYIVILDHAAAHAAERIK</sequence>
<keyword evidence="1" id="KW-0812">Transmembrane</keyword>
<gene>
    <name evidence="2" type="ORF">NG900_01670</name>
</gene>
<evidence type="ECO:0000313" key="3">
    <source>
        <dbReference type="Proteomes" id="UP001162811"/>
    </source>
</evidence>
<evidence type="ECO:0008006" key="4">
    <source>
        <dbReference type="Google" id="ProtNLM"/>
    </source>
</evidence>
<keyword evidence="3" id="KW-1185">Reference proteome</keyword>
<feature type="transmembrane region" description="Helical" evidence="1">
    <location>
        <begin position="179"/>
        <end position="198"/>
    </location>
</feature>
<keyword evidence="1" id="KW-0472">Membrane</keyword>
<accession>A0ABT1AEU0</accession>
<comment type="caution">
    <text evidence="2">The sequence shown here is derived from an EMBL/GenBank/DDBJ whole genome shotgun (WGS) entry which is preliminary data.</text>
</comment>
<organism evidence="2 3">
    <name type="scientific">Ralstonia soli</name>
    <dbReference type="NCBI Taxonomy" id="2953896"/>
    <lineage>
        <taxon>Bacteria</taxon>
        <taxon>Pseudomonadati</taxon>
        <taxon>Pseudomonadota</taxon>
        <taxon>Betaproteobacteria</taxon>
        <taxon>Burkholderiales</taxon>
        <taxon>Burkholderiaceae</taxon>
        <taxon>Ralstonia</taxon>
    </lineage>
</organism>
<dbReference type="Proteomes" id="UP001162811">
    <property type="component" value="Unassembled WGS sequence"/>
</dbReference>
<feature type="transmembrane region" description="Helical" evidence="1">
    <location>
        <begin position="149"/>
        <end position="173"/>
    </location>
</feature>
<dbReference type="EMBL" id="JAMXHT010000001">
    <property type="protein sequence ID" value="MCO5396898.1"/>
    <property type="molecule type" value="Genomic_DNA"/>
</dbReference>
<reference evidence="2" key="2">
    <citation type="journal article" date="2023" name="Front. Microbiol.">
        <title>Ralstonia chuxiongensis sp. nov., Ralstonia mojiangensis sp. nov., and Ralstonia soli sp. nov., isolated from tobacco fields, are three novel species in the family Burkholderiaceae.</title>
        <authorList>
            <person name="Lu C.H."/>
            <person name="Zhang Y.Y."/>
            <person name="Jiang N."/>
            <person name="Chen W."/>
            <person name="Shao X."/>
            <person name="Zhao Z.M."/>
            <person name="Lu W.L."/>
            <person name="Hu X."/>
            <person name="Xi Y.X."/>
            <person name="Zou S.Y."/>
            <person name="Wei Q.J."/>
            <person name="Lin Z.L."/>
            <person name="Gong L."/>
            <person name="Gai X.T."/>
            <person name="Zhang L.Q."/>
            <person name="Li J.Y."/>
            <person name="Jin Y."/>
            <person name="Xia Z.Y."/>
        </authorList>
    </citation>
    <scope>NUCLEOTIDE SEQUENCE</scope>
    <source>
        <strain evidence="2">21MJYT02-11</strain>
    </source>
</reference>
<name>A0ABT1AEU0_9RALS</name>
<protein>
    <recommendedName>
        <fullName evidence="4">Transmembrane protein</fullName>
    </recommendedName>
</protein>
<feature type="transmembrane region" description="Helical" evidence="1">
    <location>
        <begin position="68"/>
        <end position="90"/>
    </location>
</feature>
<proteinExistence type="predicted"/>
<dbReference type="RefSeq" id="WP_252676038.1">
    <property type="nucleotide sequence ID" value="NZ_JAMXHT010000001.1"/>
</dbReference>